<keyword evidence="8 12" id="KW-0862">Zinc</keyword>
<feature type="binding site" evidence="12">
    <location>
        <position position="148"/>
    </location>
    <ligand>
        <name>Zn(2+)</name>
        <dbReference type="ChEBI" id="CHEBI:29105"/>
        <note>catalytic</note>
    </ligand>
</feature>
<keyword evidence="7 12" id="KW-0378">Hydrolase</keyword>
<feature type="domain" description="Peptidase M48" evidence="13">
    <location>
        <begin position="86"/>
        <end position="299"/>
    </location>
</feature>
<sequence length="300" mass="33814">MTPYSQISQNKTKTFLIMFLFVLIFSFFFYLLGKFYTDNPSGYLVMGLIISSLSSLGSYFYSDKIILFTTGAKPANKKQYFDFYTVTENLAIADGLPIPKLYVINDASPNAFATGRDRKHAVVCVTTGLLEKLDRSDLEGVVAHELSHIKNYDILLSSIVAVLVGTLALISDWIMRNMWWSRHSGDNDERNNRNPIFFLIFIIVLIITPIIATLIQLAISRKREFLADASGVLLTRNPAGLISALEKIASDPHTLRTATSSTAHLFIVNPFKKKSFSSWLLTLFSTHPAIEERIKILREM</sequence>
<feature type="transmembrane region" description="Helical" evidence="12">
    <location>
        <begin position="195"/>
        <end position="219"/>
    </location>
</feature>
<feature type="transmembrane region" description="Helical" evidence="12">
    <location>
        <begin position="12"/>
        <end position="31"/>
    </location>
</feature>
<dbReference type="PANTHER" id="PTHR43221:SF1">
    <property type="entry name" value="PROTEASE HTPX"/>
    <property type="match status" value="1"/>
</dbReference>
<organism evidence="14 15">
    <name type="scientific">Candidatus Roizmanbacteria bacterium CG_4_10_14_0_8_um_filter_35_28</name>
    <dbReference type="NCBI Taxonomy" id="1974827"/>
    <lineage>
        <taxon>Bacteria</taxon>
        <taxon>Candidatus Roizmaniibacteriota</taxon>
    </lineage>
</organism>
<keyword evidence="5 12" id="KW-0812">Transmembrane</keyword>
<evidence type="ECO:0000256" key="6">
    <source>
        <dbReference type="ARBA" id="ARBA00022723"/>
    </source>
</evidence>
<keyword evidence="6 12" id="KW-0479">Metal-binding</keyword>
<evidence type="ECO:0000256" key="4">
    <source>
        <dbReference type="ARBA" id="ARBA00022670"/>
    </source>
</evidence>
<evidence type="ECO:0000256" key="1">
    <source>
        <dbReference type="ARBA" id="ARBA00004651"/>
    </source>
</evidence>
<dbReference type="HAMAP" id="MF_00188">
    <property type="entry name" value="Pept_M48_protease_HtpX"/>
    <property type="match status" value="1"/>
</dbReference>
<keyword evidence="10 12" id="KW-0482">Metalloprotease</keyword>
<dbReference type="Pfam" id="PF01435">
    <property type="entry name" value="Peptidase_M48"/>
    <property type="match status" value="1"/>
</dbReference>
<dbReference type="EMBL" id="PFLH01000074">
    <property type="protein sequence ID" value="PIY70732.1"/>
    <property type="molecule type" value="Genomic_DNA"/>
</dbReference>
<dbReference type="InterPro" id="IPR050083">
    <property type="entry name" value="HtpX_protease"/>
</dbReference>
<keyword evidence="4 12" id="KW-0645">Protease</keyword>
<evidence type="ECO:0000256" key="7">
    <source>
        <dbReference type="ARBA" id="ARBA00022801"/>
    </source>
</evidence>
<reference evidence="15" key="1">
    <citation type="submission" date="2017-09" db="EMBL/GenBank/DDBJ databases">
        <title>Depth-based differentiation of microbial function through sediment-hosted aquifers and enrichment of novel symbionts in the deep terrestrial subsurface.</title>
        <authorList>
            <person name="Probst A.J."/>
            <person name="Ladd B."/>
            <person name="Jarett J.K."/>
            <person name="Geller-Mcgrath D.E."/>
            <person name="Sieber C.M.K."/>
            <person name="Emerson J.B."/>
            <person name="Anantharaman K."/>
            <person name="Thomas B.C."/>
            <person name="Malmstrom R."/>
            <person name="Stieglmeier M."/>
            <person name="Klingl A."/>
            <person name="Woyke T."/>
            <person name="Ryan C.M."/>
            <person name="Banfield J.F."/>
        </authorList>
    </citation>
    <scope>NUCLEOTIDE SEQUENCE [LARGE SCALE GENOMIC DNA]</scope>
</reference>
<feature type="transmembrane region" description="Helical" evidence="12">
    <location>
        <begin position="154"/>
        <end position="175"/>
    </location>
</feature>
<evidence type="ECO:0000313" key="14">
    <source>
        <dbReference type="EMBL" id="PIY70732.1"/>
    </source>
</evidence>
<dbReference type="Proteomes" id="UP000230344">
    <property type="component" value="Unassembled WGS sequence"/>
</dbReference>
<feature type="binding site" evidence="12">
    <location>
        <position position="144"/>
    </location>
    <ligand>
        <name>Zn(2+)</name>
        <dbReference type="ChEBI" id="CHEBI:29105"/>
        <note>catalytic</note>
    </ligand>
</feature>
<evidence type="ECO:0000256" key="10">
    <source>
        <dbReference type="ARBA" id="ARBA00023049"/>
    </source>
</evidence>
<dbReference type="Gene3D" id="3.30.2010.10">
    <property type="entry name" value="Metalloproteases ('zincins'), catalytic domain"/>
    <property type="match status" value="1"/>
</dbReference>
<dbReference type="PANTHER" id="PTHR43221">
    <property type="entry name" value="PROTEASE HTPX"/>
    <property type="match status" value="1"/>
</dbReference>
<feature type="binding site" evidence="12">
    <location>
        <position position="224"/>
    </location>
    <ligand>
        <name>Zn(2+)</name>
        <dbReference type="ChEBI" id="CHEBI:29105"/>
        <note>catalytic</note>
    </ligand>
</feature>
<keyword evidence="9 12" id="KW-1133">Transmembrane helix</keyword>
<dbReference type="EC" id="3.4.24.-" evidence="12"/>
<feature type="active site" evidence="12">
    <location>
        <position position="145"/>
    </location>
</feature>
<dbReference type="GO" id="GO:0005886">
    <property type="term" value="C:plasma membrane"/>
    <property type="evidence" value="ECO:0007669"/>
    <property type="project" value="UniProtKB-SubCell"/>
</dbReference>
<dbReference type="AlphaFoldDB" id="A0A2M7QEK0"/>
<protein>
    <recommendedName>
        <fullName evidence="12">Protease HtpX homolog</fullName>
        <ecNumber evidence="12">3.4.24.-</ecNumber>
    </recommendedName>
</protein>
<evidence type="ECO:0000256" key="8">
    <source>
        <dbReference type="ARBA" id="ARBA00022833"/>
    </source>
</evidence>
<name>A0A2M7QEK0_9BACT</name>
<gene>
    <name evidence="12" type="primary">htpX</name>
    <name evidence="14" type="ORF">COY88_04140</name>
</gene>
<comment type="subcellular location">
    <subcellularLocation>
        <location evidence="1 12">Cell membrane</location>
        <topology evidence="1 12">Multi-pass membrane protein</topology>
    </subcellularLocation>
</comment>
<evidence type="ECO:0000256" key="11">
    <source>
        <dbReference type="ARBA" id="ARBA00023136"/>
    </source>
</evidence>
<proteinExistence type="inferred from homology"/>
<evidence type="ECO:0000256" key="9">
    <source>
        <dbReference type="ARBA" id="ARBA00022989"/>
    </source>
</evidence>
<keyword evidence="11 12" id="KW-0472">Membrane</keyword>
<keyword evidence="3 12" id="KW-1003">Cell membrane</keyword>
<dbReference type="CDD" id="cd07340">
    <property type="entry name" value="M48B_Htpx_like"/>
    <property type="match status" value="1"/>
</dbReference>
<evidence type="ECO:0000256" key="2">
    <source>
        <dbReference type="ARBA" id="ARBA00009779"/>
    </source>
</evidence>
<dbReference type="GO" id="GO:0006508">
    <property type="term" value="P:proteolysis"/>
    <property type="evidence" value="ECO:0007669"/>
    <property type="project" value="UniProtKB-KW"/>
</dbReference>
<comment type="cofactor">
    <cofactor evidence="12">
        <name>Zn(2+)</name>
        <dbReference type="ChEBI" id="CHEBI:29105"/>
    </cofactor>
    <text evidence="12">Binds 1 zinc ion per subunit.</text>
</comment>
<comment type="similarity">
    <text evidence="2 12">Belongs to the peptidase M48B family.</text>
</comment>
<comment type="caution">
    <text evidence="14">The sequence shown here is derived from an EMBL/GenBank/DDBJ whole genome shotgun (WGS) entry which is preliminary data.</text>
</comment>
<dbReference type="GO" id="GO:0008270">
    <property type="term" value="F:zinc ion binding"/>
    <property type="evidence" value="ECO:0007669"/>
    <property type="project" value="UniProtKB-UniRule"/>
</dbReference>
<feature type="transmembrane region" description="Helical" evidence="12">
    <location>
        <begin position="43"/>
        <end position="61"/>
    </location>
</feature>
<dbReference type="InterPro" id="IPR001915">
    <property type="entry name" value="Peptidase_M48"/>
</dbReference>
<dbReference type="InterPro" id="IPR022919">
    <property type="entry name" value="Pept_M48_protease_HtpX"/>
</dbReference>
<evidence type="ECO:0000313" key="15">
    <source>
        <dbReference type="Proteomes" id="UP000230344"/>
    </source>
</evidence>
<dbReference type="GO" id="GO:0004222">
    <property type="term" value="F:metalloendopeptidase activity"/>
    <property type="evidence" value="ECO:0007669"/>
    <property type="project" value="UniProtKB-UniRule"/>
</dbReference>
<evidence type="ECO:0000256" key="12">
    <source>
        <dbReference type="HAMAP-Rule" id="MF_00188"/>
    </source>
</evidence>
<evidence type="ECO:0000259" key="13">
    <source>
        <dbReference type="Pfam" id="PF01435"/>
    </source>
</evidence>
<evidence type="ECO:0000256" key="3">
    <source>
        <dbReference type="ARBA" id="ARBA00022475"/>
    </source>
</evidence>
<evidence type="ECO:0000256" key="5">
    <source>
        <dbReference type="ARBA" id="ARBA00022692"/>
    </source>
</evidence>
<accession>A0A2M7QEK0</accession>